<organism evidence="1 2">
    <name type="scientific">Selenomonas sputigena</name>
    <dbReference type="NCBI Taxonomy" id="69823"/>
    <lineage>
        <taxon>Bacteria</taxon>
        <taxon>Bacillati</taxon>
        <taxon>Bacillota</taxon>
        <taxon>Negativicutes</taxon>
        <taxon>Selenomonadales</taxon>
        <taxon>Selenomonadaceae</taxon>
        <taxon>Selenomonas</taxon>
    </lineage>
</organism>
<sequence>MSDLKLLDEITVSYDVASDVAEKLETFLSASNEISQYHFIIEEKIYKIVIEMNVTTFHWAYAGDILSELISLMSYKAGGRYFLIKRQEDFYGEFLTYDEEHKGLYFQLTFKFPN</sequence>
<comment type="caution">
    <text evidence="1">The sequence shown here is derived from an EMBL/GenBank/DDBJ whole genome shotgun (WGS) entry which is preliminary data.</text>
</comment>
<proteinExistence type="predicted"/>
<protein>
    <submittedName>
        <fullName evidence="1">Uncharacterized protein</fullName>
    </submittedName>
</protein>
<reference evidence="1 2" key="1">
    <citation type="submission" date="2023-04" db="EMBL/GenBank/DDBJ databases">
        <title>Genome Sequence of Selenomonas sputigena ATCC 33150.</title>
        <authorList>
            <person name="Miller D.P."/>
            <person name="Anvari S."/>
            <person name="Polson S.W."/>
            <person name="Macdonald M."/>
            <person name="Mcdowell J.V."/>
        </authorList>
    </citation>
    <scope>NUCLEOTIDE SEQUENCE [LARGE SCALE GENOMIC DNA]</scope>
    <source>
        <strain evidence="1 2">ATCC 33150</strain>
    </source>
</reference>
<gene>
    <name evidence="1" type="ORF">QCO44_05310</name>
</gene>
<name>A0ABV3X4G4_9FIRM</name>
<accession>A0ABV3X4G4</accession>
<dbReference type="RefSeq" id="WP_368846788.1">
    <property type="nucleotide sequence ID" value="NZ_CP194411.1"/>
</dbReference>
<evidence type="ECO:0000313" key="1">
    <source>
        <dbReference type="EMBL" id="MEX5285059.1"/>
    </source>
</evidence>
<dbReference type="EMBL" id="JARVLH010000003">
    <property type="protein sequence ID" value="MEX5285059.1"/>
    <property type="molecule type" value="Genomic_DNA"/>
</dbReference>
<evidence type="ECO:0000313" key="2">
    <source>
        <dbReference type="Proteomes" id="UP001559623"/>
    </source>
</evidence>
<keyword evidence="2" id="KW-1185">Reference proteome</keyword>
<dbReference type="Proteomes" id="UP001559623">
    <property type="component" value="Unassembled WGS sequence"/>
</dbReference>